<evidence type="ECO:0000256" key="4">
    <source>
        <dbReference type="ARBA" id="ARBA00022596"/>
    </source>
</evidence>
<feature type="transmembrane region" description="Helical" evidence="9">
    <location>
        <begin position="226"/>
        <end position="252"/>
    </location>
</feature>
<feature type="transmembrane region" description="Helical" evidence="9">
    <location>
        <begin position="94"/>
        <end position="121"/>
    </location>
</feature>
<reference evidence="11" key="2">
    <citation type="journal article" date="2014" name="PLoS ONE">
        <title>Characterization of the staphylococcal cassette chromosome composite island of Staphylococcus haemolyticus SH32, a methicillin-resistant clinical isolate from China.</title>
        <authorList>
            <person name="Yu D."/>
            <person name="Pi B."/>
            <person name="Chen Y."/>
            <person name="Wang Y."/>
            <person name="Ruan Z."/>
            <person name="Otto M."/>
            <person name="Yu Y."/>
        </authorList>
    </citation>
    <scope>NUCLEOTIDE SEQUENCE</scope>
    <source>
        <strain evidence="11">SH32</strain>
    </source>
</reference>
<dbReference type="Gene3D" id="1.10.3720.10">
    <property type="entry name" value="MetI-like"/>
    <property type="match status" value="1"/>
</dbReference>
<comment type="subcellular location">
    <subcellularLocation>
        <location evidence="1 9">Cell membrane</location>
        <topology evidence="1 9">Multi-pass membrane protein</topology>
    </subcellularLocation>
</comment>
<evidence type="ECO:0000256" key="9">
    <source>
        <dbReference type="RuleBase" id="RU363032"/>
    </source>
</evidence>
<evidence type="ECO:0000256" key="7">
    <source>
        <dbReference type="ARBA" id="ARBA00023112"/>
    </source>
</evidence>
<dbReference type="KEGG" id="shh:ShL2_00075"/>
<evidence type="ECO:0000313" key="12">
    <source>
        <dbReference type="EMBL" id="MDT4286367.1"/>
    </source>
</evidence>
<dbReference type="Proteomes" id="UP000238153">
    <property type="component" value="Unassembled WGS sequence"/>
</dbReference>
<dbReference type="Pfam" id="PF19300">
    <property type="entry name" value="BPD_transp_1_N"/>
    <property type="match status" value="1"/>
</dbReference>
<feature type="transmembrane region" description="Helical" evidence="9">
    <location>
        <begin position="173"/>
        <end position="190"/>
    </location>
</feature>
<evidence type="ECO:0000313" key="13">
    <source>
        <dbReference type="EMBL" id="PPJ76097.1"/>
    </source>
</evidence>
<dbReference type="InterPro" id="IPR000515">
    <property type="entry name" value="MetI-like"/>
</dbReference>
<dbReference type="RefSeq" id="WP_016930503.1">
    <property type="nucleotide sequence ID" value="NZ_BKAY01000005.1"/>
</dbReference>
<dbReference type="PATRIC" id="fig|1283.206.peg.651"/>
<reference evidence="13 14" key="3">
    <citation type="submission" date="2017-11" db="EMBL/GenBank/DDBJ databases">
        <authorList>
            <person name="Founou R.C."/>
            <person name="Founou L."/>
            <person name="Allam M."/>
            <person name="Ismail A."/>
            <person name="Essack S.Y."/>
        </authorList>
    </citation>
    <scope>NUCLEOTIDE SEQUENCE [LARGE SCALE GENOMIC DNA]</scope>
    <source>
        <strain evidence="13 14">G811N2B1</strain>
    </source>
</reference>
<keyword evidence="15" id="KW-1185">Reference proteome</keyword>
<keyword evidence="5 9" id="KW-0812">Transmembrane</keyword>
<dbReference type="GO" id="GO:0005886">
    <property type="term" value="C:plasma membrane"/>
    <property type="evidence" value="ECO:0007669"/>
    <property type="project" value="UniProtKB-SubCell"/>
</dbReference>
<dbReference type="GO" id="GO:0055085">
    <property type="term" value="P:transmembrane transport"/>
    <property type="evidence" value="ECO:0007669"/>
    <property type="project" value="InterPro"/>
</dbReference>
<dbReference type="GO" id="GO:0015675">
    <property type="term" value="P:nickel cation transport"/>
    <property type="evidence" value="ECO:0007669"/>
    <property type="project" value="UniProtKB-KW"/>
</dbReference>
<dbReference type="PANTHER" id="PTHR43163:SF6">
    <property type="entry name" value="DIPEPTIDE TRANSPORT SYSTEM PERMEASE PROTEIN DPPB-RELATED"/>
    <property type="match status" value="1"/>
</dbReference>
<keyword evidence="4" id="KW-0533">Nickel</keyword>
<evidence type="ECO:0000313" key="15">
    <source>
        <dbReference type="Proteomes" id="UP001269271"/>
    </source>
</evidence>
<dbReference type="CDD" id="cd06261">
    <property type="entry name" value="TM_PBP2"/>
    <property type="match status" value="1"/>
</dbReference>
<organism evidence="11">
    <name type="scientific">Staphylococcus haemolyticus</name>
    <dbReference type="NCBI Taxonomy" id="1283"/>
    <lineage>
        <taxon>Bacteria</taxon>
        <taxon>Bacillati</taxon>
        <taxon>Bacillota</taxon>
        <taxon>Bacilli</taxon>
        <taxon>Bacillales</taxon>
        <taxon>Staphylococcaceae</taxon>
        <taxon>Staphylococcus</taxon>
    </lineage>
</organism>
<keyword evidence="3" id="KW-1003">Cell membrane</keyword>
<protein>
    <submittedName>
        <fullName evidence="12">ABC transporter permease</fullName>
    </submittedName>
    <submittedName>
        <fullName evidence="11">Oligopeptide permease</fullName>
    </submittedName>
</protein>
<dbReference type="GeneID" id="93779590"/>
<dbReference type="EMBL" id="KF006347">
    <property type="protein sequence ID" value="AHX99856.1"/>
    <property type="molecule type" value="Genomic_DNA"/>
</dbReference>
<name>A0A028ZL41_STAHA</name>
<feature type="transmembrane region" description="Helical" evidence="9">
    <location>
        <begin position="142"/>
        <end position="161"/>
    </location>
</feature>
<evidence type="ECO:0000256" key="3">
    <source>
        <dbReference type="ARBA" id="ARBA00022475"/>
    </source>
</evidence>
<proteinExistence type="inferred from homology"/>
<gene>
    <name evidence="11" type="primary">opp-3B</name>
    <name evidence="13" type="ORF">CV019_04725</name>
    <name evidence="12" type="ORF">RO950_04965</name>
    <name evidence="11" type="ORF">SHP0147</name>
</gene>
<sequence>MLKRTIKLILYLIVSSFIIFVLVEKTSGNPAILYLQRHGYTSITQENIEAAQHKLGLGQHFLLRYIDWVGHALTGNLGYSFSTNEPVTTMIMEAVIPTLILIVVSSCIMLPFGYMVGYFIGTRPHTRYANGIRGFAQVMTSMPEYWLAILFIYYLGVRWQLLPFVGSDSWQHFVLPIFTIVVIEGCHILLMTSHLIAQTLDNDAYQLAQLRHYSLKARIIVQIKEIFAPLMTISINSVIHLIGKVVILEVIFSMSGIGKLLINAINQRDYPLIQGIVVFIIVLIMFINYLGDIIILNNEPRLRRRHTKRQAHEKRGVS</sequence>
<evidence type="ECO:0000259" key="10">
    <source>
        <dbReference type="PROSITE" id="PS50928"/>
    </source>
</evidence>
<keyword evidence="8 9" id="KW-0472">Membrane</keyword>
<dbReference type="InterPro" id="IPR035906">
    <property type="entry name" value="MetI-like_sf"/>
</dbReference>
<keyword evidence="2 9" id="KW-0813">Transport</keyword>
<evidence type="ECO:0000313" key="11">
    <source>
        <dbReference type="EMBL" id="AHX99856.1"/>
    </source>
</evidence>
<dbReference type="SUPFAM" id="SSF161098">
    <property type="entry name" value="MetI-like"/>
    <property type="match status" value="1"/>
</dbReference>
<feature type="domain" description="ABC transmembrane type-1" evidence="10">
    <location>
        <begin position="95"/>
        <end position="291"/>
    </location>
</feature>
<evidence type="ECO:0000256" key="6">
    <source>
        <dbReference type="ARBA" id="ARBA00022989"/>
    </source>
</evidence>
<dbReference type="AlphaFoldDB" id="A0A028ZL41"/>
<keyword evidence="7" id="KW-0406">Ion transport</keyword>
<comment type="similarity">
    <text evidence="9">Belongs to the binding-protein-dependent transport system permease family.</text>
</comment>
<accession>A0A028ZL41</accession>
<reference evidence="11" key="1">
    <citation type="submission" date="2013-03" db="EMBL/GenBank/DDBJ databases">
        <authorList>
            <person name="Borui P."/>
            <person name="Yunsong Y."/>
        </authorList>
    </citation>
    <scope>NUCLEOTIDE SEQUENCE</scope>
    <source>
        <strain evidence="11">SH32</strain>
    </source>
</reference>
<evidence type="ECO:0000256" key="1">
    <source>
        <dbReference type="ARBA" id="ARBA00004651"/>
    </source>
</evidence>
<dbReference type="PROSITE" id="PS50928">
    <property type="entry name" value="ABC_TM1"/>
    <property type="match status" value="1"/>
</dbReference>
<keyword evidence="7" id="KW-0921">Nickel transport</keyword>
<evidence type="ECO:0000256" key="2">
    <source>
        <dbReference type="ARBA" id="ARBA00022448"/>
    </source>
</evidence>
<reference evidence="12 15" key="4">
    <citation type="submission" date="2023-08" db="EMBL/GenBank/DDBJ databases">
        <title>Genomic surveillance of Staphylococcus haemolyticus neonatal outbreak in southern France.</title>
        <authorList>
            <person name="Magnan C."/>
            <person name="Morsli M."/>
            <person name="Thiery B."/>
            <person name="Salipante F."/>
            <person name="Attar J."/>
            <person name="Massimo D.M."/>
            <person name="Ory J."/>
            <person name="Pantel A."/>
            <person name="Lavigne J.-P."/>
        </authorList>
    </citation>
    <scope>NUCLEOTIDE SEQUENCE [LARGE SCALE GENOMIC DNA]</scope>
    <source>
        <strain evidence="12 15">NSH026</strain>
    </source>
</reference>
<dbReference type="Proteomes" id="UP001269271">
    <property type="component" value="Unassembled WGS sequence"/>
</dbReference>
<evidence type="ECO:0000256" key="5">
    <source>
        <dbReference type="ARBA" id="ARBA00022692"/>
    </source>
</evidence>
<evidence type="ECO:0000313" key="14">
    <source>
        <dbReference type="Proteomes" id="UP000238153"/>
    </source>
</evidence>
<keyword evidence="6 9" id="KW-1133">Transmembrane helix</keyword>
<evidence type="ECO:0000256" key="8">
    <source>
        <dbReference type="ARBA" id="ARBA00023136"/>
    </source>
</evidence>
<dbReference type="EMBL" id="JAVSOO010000009">
    <property type="protein sequence ID" value="MDT4286367.1"/>
    <property type="molecule type" value="Genomic_DNA"/>
</dbReference>
<dbReference type="STRING" id="1283.ShL2_00075"/>
<dbReference type="Pfam" id="PF00528">
    <property type="entry name" value="BPD_transp_1"/>
    <property type="match status" value="1"/>
</dbReference>
<dbReference type="EMBL" id="PGWX01000235">
    <property type="protein sequence ID" value="PPJ76097.1"/>
    <property type="molecule type" value="Genomic_DNA"/>
</dbReference>
<dbReference type="PANTHER" id="PTHR43163">
    <property type="entry name" value="DIPEPTIDE TRANSPORT SYSTEM PERMEASE PROTEIN DPPB-RELATED"/>
    <property type="match status" value="1"/>
</dbReference>
<dbReference type="InterPro" id="IPR045621">
    <property type="entry name" value="BPD_transp_1_N"/>
</dbReference>
<feature type="transmembrane region" description="Helical" evidence="9">
    <location>
        <begin position="272"/>
        <end position="296"/>
    </location>
</feature>